<evidence type="ECO:0000256" key="2">
    <source>
        <dbReference type="ARBA" id="ARBA00022737"/>
    </source>
</evidence>
<dbReference type="RefSeq" id="XP_011392379.1">
    <property type="nucleotide sequence ID" value="XM_011394077.1"/>
</dbReference>
<dbReference type="AlphaFoldDB" id="A0A0D1DTI5"/>
<dbReference type="EMBL" id="CM003160">
    <property type="protein sequence ID" value="KIS65910.1"/>
    <property type="molecule type" value="Genomic_DNA"/>
</dbReference>
<sequence length="565" mass="62813">MPGHRWDPDKKRFFKIASGPQSKAASASHSSGAGPTLSTTNSTQKSKQRQAVSAEEHFAFTPRLPAIDVRTPAQKLYNIQSAFQEAILDPVTLRQHARMSVTDRQVSEQVRTEATYSHLALCTAQSPFYPHQRPSNVLDLQTDTDGRSLIVADSNVVVRIIPNKDVSDLLYGTRRQQESPFIWTSSQRIWYGAFEADGTQTGIISIHSPKSDLAEANHRSQISGQRSSSAIADAVTFLDHEQPERRHGQDCWAFAEIFRAPRDVEMTSSEDSAWSTNQPGFVSYALATGNVVSIRGYKPDILSRRIDLVYDIALPAQSDVMALTFDLDGHVLYCGTRSGKILAWPYFAQMAGSIPIVPPIAIPFEAEGSVTNIAIVSATELLVVRINGSIQLVDIATGEVKQRYLGHVNSYRYKLAFAVDKESRLLALAGIDSRVRVWSLDSPLPLGTSTTTLTPALHPCQSHSEGQGPENWKLYDESEDQAFLDAHRGSEGNPGIRKGSTLSTIAFPRHPNVLHWHPRYPYEGLDPHEVQAVREAQGSDYRPPQSQWKDLFVGADEWLYQFRFF</sequence>
<evidence type="ECO:0000256" key="3">
    <source>
        <dbReference type="SAM" id="MobiDB-lite"/>
    </source>
</evidence>
<feature type="compositionally biased region" description="Polar residues" evidence="3">
    <location>
        <begin position="36"/>
        <end position="51"/>
    </location>
</feature>
<evidence type="ECO:0000256" key="1">
    <source>
        <dbReference type="ARBA" id="ARBA00022574"/>
    </source>
</evidence>
<dbReference type="Proteomes" id="UP000000561">
    <property type="component" value="Chromosome 21"/>
</dbReference>
<name>A0A0D1DTI5_MYCMD</name>
<accession>A0A0D1DTI5</accession>
<dbReference type="PANTHER" id="PTHR44472:SF1">
    <property type="entry name" value="DDB1 AND CUL4 ASSOCIATED FACTOR 4"/>
    <property type="match status" value="1"/>
</dbReference>
<dbReference type="InterPro" id="IPR052254">
    <property type="entry name" value="CUL4-DDB1_E3_ligase_receptor"/>
</dbReference>
<reference evidence="4 5" key="1">
    <citation type="journal article" date="2006" name="Nature">
        <title>Insights from the genome of the biotrophic fungal plant pathogen Ustilago maydis.</title>
        <authorList>
            <person name="Kamper J."/>
            <person name="Kahmann R."/>
            <person name="Bolker M."/>
            <person name="Ma L.J."/>
            <person name="Brefort T."/>
            <person name="Saville B.J."/>
            <person name="Banuett F."/>
            <person name="Kronstad J.W."/>
            <person name="Gold S.E."/>
            <person name="Muller O."/>
            <person name="Perlin M.H."/>
            <person name="Wosten H.A."/>
            <person name="de Vries R."/>
            <person name="Ruiz-Herrera J."/>
            <person name="Reynaga-Pena C.G."/>
            <person name="Snetselaar K."/>
            <person name="McCann M."/>
            <person name="Perez-Martin J."/>
            <person name="Feldbrugge M."/>
            <person name="Basse C.W."/>
            <person name="Steinberg G."/>
            <person name="Ibeas J.I."/>
            <person name="Holloman W."/>
            <person name="Guzman P."/>
            <person name="Farman M."/>
            <person name="Stajich J.E."/>
            <person name="Sentandreu R."/>
            <person name="Gonzalez-Prieto J.M."/>
            <person name="Kennell J.C."/>
            <person name="Molina L."/>
            <person name="Schirawski J."/>
            <person name="Mendoza-Mendoza A."/>
            <person name="Greilinger D."/>
            <person name="Munch K."/>
            <person name="Rossel N."/>
            <person name="Scherer M."/>
            <person name="Vranes M."/>
            <person name="Ladendorf O."/>
            <person name="Vincon V."/>
            <person name="Fuchs U."/>
            <person name="Sandrock B."/>
            <person name="Meng S."/>
            <person name="Ho E.C."/>
            <person name="Cahill M.J."/>
            <person name="Boyce K.J."/>
            <person name="Klose J."/>
            <person name="Klosterman S.J."/>
            <person name="Deelstra H.J."/>
            <person name="Ortiz-Castellanos L."/>
            <person name="Li W."/>
            <person name="Sanchez-Alonso P."/>
            <person name="Schreier P.H."/>
            <person name="Hauser-Hahn I."/>
            <person name="Vaupel M."/>
            <person name="Koopmann E."/>
            <person name="Friedrich G."/>
            <person name="Voss H."/>
            <person name="Schluter T."/>
            <person name="Margolis J."/>
            <person name="Platt D."/>
            <person name="Swimmer C."/>
            <person name="Gnirke A."/>
            <person name="Chen F."/>
            <person name="Vysotskaia V."/>
            <person name="Mannhaupt G."/>
            <person name="Guldener U."/>
            <person name="Munsterkotter M."/>
            <person name="Haase D."/>
            <person name="Oesterheld M."/>
            <person name="Mewes H.W."/>
            <person name="Mauceli E.W."/>
            <person name="DeCaprio D."/>
            <person name="Wade C.M."/>
            <person name="Butler J."/>
            <person name="Young S."/>
            <person name="Jaffe D.B."/>
            <person name="Calvo S."/>
            <person name="Nusbaum C."/>
            <person name="Galagan J."/>
            <person name="Birren B.W."/>
        </authorList>
    </citation>
    <scope>NUCLEOTIDE SEQUENCE [LARGE SCALE GENOMIC DNA]</scope>
    <source>
        <strain evidence="5">DSM 14603 / FGSC 9021 / UM521</strain>
    </source>
</reference>
<evidence type="ECO:0008006" key="6">
    <source>
        <dbReference type="Google" id="ProtNLM"/>
    </source>
</evidence>
<dbReference type="VEuPathDB" id="FungiDB:UMAG_05999"/>
<keyword evidence="2" id="KW-0677">Repeat</keyword>
<dbReference type="GeneID" id="23565731"/>
<dbReference type="KEGG" id="uma:UMAG_05999"/>
<feature type="region of interest" description="Disordered" evidence="3">
    <location>
        <begin position="17"/>
        <end position="53"/>
    </location>
</feature>
<dbReference type="InParanoid" id="A0A0D1DTI5"/>
<dbReference type="InterPro" id="IPR015943">
    <property type="entry name" value="WD40/YVTN_repeat-like_dom_sf"/>
</dbReference>
<gene>
    <name evidence="4" type="ORF">UMAG_05999</name>
</gene>
<evidence type="ECO:0000313" key="4">
    <source>
        <dbReference type="EMBL" id="KIS65910.1"/>
    </source>
</evidence>
<keyword evidence="1" id="KW-0853">WD repeat</keyword>
<keyword evidence="5" id="KW-1185">Reference proteome</keyword>
<protein>
    <recommendedName>
        <fullName evidence="6">WD40 repeat-like protein</fullName>
    </recommendedName>
</protein>
<evidence type="ECO:0000313" key="5">
    <source>
        <dbReference type="Proteomes" id="UP000000561"/>
    </source>
</evidence>
<dbReference type="SUPFAM" id="SSF63829">
    <property type="entry name" value="Calcium-dependent phosphotriesterase"/>
    <property type="match status" value="1"/>
</dbReference>
<dbReference type="PANTHER" id="PTHR44472">
    <property type="entry name" value="DDB1- AND CUL4-ASSOCIATED FACTOR 4-RELATED"/>
    <property type="match status" value="1"/>
</dbReference>
<organism evidence="4 5">
    <name type="scientific">Mycosarcoma maydis</name>
    <name type="common">Corn smut fungus</name>
    <name type="synonym">Ustilago maydis</name>
    <dbReference type="NCBI Taxonomy" id="5270"/>
    <lineage>
        <taxon>Eukaryota</taxon>
        <taxon>Fungi</taxon>
        <taxon>Dikarya</taxon>
        <taxon>Basidiomycota</taxon>
        <taxon>Ustilaginomycotina</taxon>
        <taxon>Ustilaginomycetes</taxon>
        <taxon>Ustilaginales</taxon>
        <taxon>Ustilaginaceae</taxon>
        <taxon>Mycosarcoma</taxon>
    </lineage>
</organism>
<dbReference type="STRING" id="237631.A0A0D1DTI5"/>
<proteinExistence type="predicted"/>
<dbReference type="GO" id="GO:0080008">
    <property type="term" value="C:Cul4-RING E3 ubiquitin ligase complex"/>
    <property type="evidence" value="ECO:0000318"/>
    <property type="project" value="GO_Central"/>
</dbReference>
<feature type="compositionally biased region" description="Low complexity" evidence="3">
    <location>
        <begin position="24"/>
        <end position="34"/>
    </location>
</feature>
<dbReference type="OrthoDB" id="128867at2759"/>
<dbReference type="Gene3D" id="2.130.10.10">
    <property type="entry name" value="YVTN repeat-like/Quinoprotein amine dehydrogenase"/>
    <property type="match status" value="1"/>
</dbReference>
<dbReference type="eggNOG" id="KOG2695">
    <property type="taxonomic scope" value="Eukaryota"/>
</dbReference>